<dbReference type="Proteomes" id="UP001170954">
    <property type="component" value="Unassembled WGS sequence"/>
</dbReference>
<reference evidence="2" key="1">
    <citation type="submission" date="2020-06" db="EMBL/GenBank/DDBJ databases">
        <authorList>
            <person name="Dong N."/>
        </authorList>
    </citation>
    <scope>NUCLEOTIDE SEQUENCE</scope>
    <source>
        <strain evidence="2">R1692</strain>
    </source>
</reference>
<gene>
    <name evidence="2" type="ORF">HX018_09540</name>
</gene>
<evidence type="ECO:0000313" key="2">
    <source>
        <dbReference type="EMBL" id="MDM1048479.1"/>
    </source>
</evidence>
<keyword evidence="3" id="KW-1185">Reference proteome</keyword>
<dbReference type="EMBL" id="JACAGK010000023">
    <property type="protein sequence ID" value="MDM1048479.1"/>
    <property type="molecule type" value="Genomic_DNA"/>
</dbReference>
<protein>
    <submittedName>
        <fullName evidence="2">Uncharacterized protein</fullName>
    </submittedName>
</protein>
<dbReference type="RefSeq" id="WP_286651271.1">
    <property type="nucleotide sequence ID" value="NZ_JACAGK010000023.1"/>
</dbReference>
<organism evidence="2 3">
    <name type="scientific">Sphingobacterium hotanense</name>
    <dbReference type="NCBI Taxonomy" id="649196"/>
    <lineage>
        <taxon>Bacteria</taxon>
        <taxon>Pseudomonadati</taxon>
        <taxon>Bacteroidota</taxon>
        <taxon>Sphingobacteriia</taxon>
        <taxon>Sphingobacteriales</taxon>
        <taxon>Sphingobacteriaceae</taxon>
        <taxon>Sphingobacterium</taxon>
    </lineage>
</organism>
<name>A0ABT7NML8_9SPHI</name>
<proteinExistence type="predicted"/>
<evidence type="ECO:0000313" key="3">
    <source>
        <dbReference type="Proteomes" id="UP001170954"/>
    </source>
</evidence>
<reference evidence="2" key="2">
    <citation type="journal article" date="2022" name="Sci. Total Environ.">
        <title>Prevalence, transmission, and molecular epidemiology of tet(X)-positive bacteria among humans, animals, and environmental niches in China: An epidemiological, and genomic-based study.</title>
        <authorList>
            <person name="Dong N."/>
            <person name="Zeng Y."/>
            <person name="Cai C."/>
            <person name="Sun C."/>
            <person name="Lu J."/>
            <person name="Liu C."/>
            <person name="Zhou H."/>
            <person name="Sun Q."/>
            <person name="Shu L."/>
            <person name="Wang H."/>
            <person name="Wang Y."/>
            <person name="Wang S."/>
            <person name="Wu C."/>
            <person name="Chan E.W."/>
            <person name="Chen G."/>
            <person name="Shen Z."/>
            <person name="Chen S."/>
            <person name="Zhang R."/>
        </authorList>
    </citation>
    <scope>NUCLEOTIDE SEQUENCE</scope>
    <source>
        <strain evidence="2">R1692</strain>
    </source>
</reference>
<sequence length="190" mass="22005">MKQKKELTGKRVLKIALLVVIGAIFLFCFMLYATVKTKSTSLSKITPFQEIINKPLTLVRDVELFVEEFPSNDDFPNLITDRYQRNYQNLHERLTIEEPDAKFIVKIPAGQQVVFTKATMYTNGVSGSSKPCLFGTIEYAGKVYKVEYQWGDQSIGRRFDKIPESWSFPMAPWQSAIDLKFYKLPIAEWW</sequence>
<comment type="caution">
    <text evidence="2">The sequence shown here is derived from an EMBL/GenBank/DDBJ whole genome shotgun (WGS) entry which is preliminary data.</text>
</comment>
<keyword evidence="1" id="KW-0472">Membrane</keyword>
<feature type="transmembrane region" description="Helical" evidence="1">
    <location>
        <begin position="12"/>
        <end position="35"/>
    </location>
</feature>
<accession>A0ABT7NML8</accession>
<evidence type="ECO:0000256" key="1">
    <source>
        <dbReference type="SAM" id="Phobius"/>
    </source>
</evidence>
<keyword evidence="1" id="KW-0812">Transmembrane</keyword>
<keyword evidence="1" id="KW-1133">Transmembrane helix</keyword>